<dbReference type="Proteomes" id="UP000012112">
    <property type="component" value="Unassembled WGS sequence"/>
</dbReference>
<accession>M6V8J1</accession>
<dbReference type="EMBL" id="AKWD02000040">
    <property type="protein sequence ID" value="EMO53732.1"/>
    <property type="molecule type" value="Genomic_DNA"/>
</dbReference>
<evidence type="ECO:0000313" key="2">
    <source>
        <dbReference type="Proteomes" id="UP000012112"/>
    </source>
</evidence>
<sequence length="39" mass="4531">MSVEFEKVLGFLFGFSMIYHKIRLLKQSQSIFGEATYAN</sequence>
<proteinExistence type="predicted"/>
<dbReference type="AlphaFoldDB" id="M6V8J1"/>
<gene>
    <name evidence="1" type="ORF">LEP1GSC172_1193</name>
</gene>
<name>M6V8J1_9LEPT</name>
<reference evidence="1 2" key="1">
    <citation type="submission" date="2013-01" db="EMBL/GenBank/DDBJ databases">
        <authorList>
            <person name="Harkins D.M."/>
            <person name="Durkin A.S."/>
            <person name="Brinkac L.M."/>
            <person name="Haft D.H."/>
            <person name="Selengut J.D."/>
            <person name="Sanka R."/>
            <person name="DePew J."/>
            <person name="Purushe J."/>
            <person name="Matthias M.A."/>
            <person name="Vinetz J.M."/>
            <person name="Sutton G.G."/>
            <person name="Nierman W.C."/>
            <person name="Fouts D.E."/>
        </authorList>
    </citation>
    <scope>NUCLEOTIDE SEQUENCE [LARGE SCALE GENOMIC DNA]</scope>
    <source>
        <strain evidence="1 2">HAI1536</strain>
    </source>
</reference>
<organism evidence="1 2">
    <name type="scientific">Leptospira noguchii</name>
    <dbReference type="NCBI Taxonomy" id="28182"/>
    <lineage>
        <taxon>Bacteria</taxon>
        <taxon>Pseudomonadati</taxon>
        <taxon>Spirochaetota</taxon>
        <taxon>Spirochaetia</taxon>
        <taxon>Leptospirales</taxon>
        <taxon>Leptospiraceae</taxon>
        <taxon>Leptospira</taxon>
    </lineage>
</organism>
<evidence type="ECO:0000313" key="1">
    <source>
        <dbReference type="EMBL" id="EMO53732.1"/>
    </source>
</evidence>
<comment type="caution">
    <text evidence="1">The sequence shown here is derived from an EMBL/GenBank/DDBJ whole genome shotgun (WGS) entry which is preliminary data.</text>
</comment>
<protein>
    <submittedName>
        <fullName evidence="1">Uncharacterized protein</fullName>
    </submittedName>
</protein>